<dbReference type="AlphaFoldDB" id="A0AAV8HJI8"/>
<dbReference type="SMART" id="SM00454">
    <property type="entry name" value="SAM"/>
    <property type="match status" value="1"/>
</dbReference>
<dbReference type="EMBL" id="JAMFTS010000001">
    <property type="protein sequence ID" value="KAJ4818045.1"/>
    <property type="molecule type" value="Genomic_DNA"/>
</dbReference>
<accession>A0AAV8HJI8</accession>
<dbReference type="Gene3D" id="1.10.150.50">
    <property type="entry name" value="Transcription Factor, Ets-1"/>
    <property type="match status" value="1"/>
</dbReference>
<evidence type="ECO:0000313" key="4">
    <source>
        <dbReference type="EMBL" id="KAJ4818045.1"/>
    </source>
</evidence>
<dbReference type="InterPro" id="IPR013761">
    <property type="entry name" value="SAM/pointed_sf"/>
</dbReference>
<dbReference type="SUPFAM" id="SSF47769">
    <property type="entry name" value="SAM/Pointed domain"/>
    <property type="match status" value="1"/>
</dbReference>
<name>A0AAV8HJI8_9POAL</name>
<feature type="compositionally biased region" description="Low complexity" evidence="2">
    <location>
        <begin position="1"/>
        <end position="18"/>
    </location>
</feature>
<dbReference type="Pfam" id="PF00536">
    <property type="entry name" value="SAM_1"/>
    <property type="match status" value="1"/>
</dbReference>
<reference evidence="4" key="1">
    <citation type="submission" date="2022-08" db="EMBL/GenBank/DDBJ databases">
        <authorList>
            <person name="Marques A."/>
        </authorList>
    </citation>
    <scope>NUCLEOTIDE SEQUENCE</scope>
    <source>
        <strain evidence="4">RhyPub2mFocal</strain>
        <tissue evidence="4">Leaves</tissue>
    </source>
</reference>
<dbReference type="InterPro" id="IPR001660">
    <property type="entry name" value="SAM"/>
</dbReference>
<sequence length="347" mass="38334">MSSSSSSSRFNSNSNSNPNPNPNPNSKVTITLGRRGQVVKSADMKISGQKRPISTPMTMRDRLGPNPSLQTQTNNKRHRPESNAPSHAGGLFDQHIGEADLRLRLIQKGITKKHVTFNGEVDLREKLLRKLPKKAASSCLPNHTMEIERERQRQREIIKQRERETDLPARRVATTRPADNSLPCPSWLYDTRDELHAIHRGGRSLTPPQPPPLKRPYVDLGPAATVAVCSSRPCSSGCGLKRGSDLVGGSRVASDYATNGVAGMEMRKTILPPSLPQKQQPELPETVDELLTSLELDKYKITFKAEEVDIGALKQMGDSDLKELGIPMGPRKKILLAVRSSSKQRPL</sequence>
<gene>
    <name evidence="4" type="ORF">LUZ62_030611</name>
</gene>
<feature type="domain" description="SAM" evidence="3">
    <location>
        <begin position="279"/>
        <end position="344"/>
    </location>
</feature>
<proteinExistence type="predicted"/>
<dbReference type="PANTHER" id="PTHR10627">
    <property type="entry name" value="SCP160"/>
    <property type="match status" value="1"/>
</dbReference>
<organism evidence="4 5">
    <name type="scientific">Rhynchospora pubera</name>
    <dbReference type="NCBI Taxonomy" id="906938"/>
    <lineage>
        <taxon>Eukaryota</taxon>
        <taxon>Viridiplantae</taxon>
        <taxon>Streptophyta</taxon>
        <taxon>Embryophyta</taxon>
        <taxon>Tracheophyta</taxon>
        <taxon>Spermatophyta</taxon>
        <taxon>Magnoliopsida</taxon>
        <taxon>Liliopsida</taxon>
        <taxon>Poales</taxon>
        <taxon>Cyperaceae</taxon>
        <taxon>Cyperoideae</taxon>
        <taxon>Rhynchosporeae</taxon>
        <taxon>Rhynchospora</taxon>
    </lineage>
</organism>
<dbReference type="PANTHER" id="PTHR10627:SF74">
    <property type="entry name" value="OS08G0526500 PROTEIN"/>
    <property type="match status" value="1"/>
</dbReference>
<protein>
    <submittedName>
        <fullName evidence="4">Sterile alpha motif (SAM) domain-containing protein</fullName>
    </submittedName>
</protein>
<comment type="caution">
    <text evidence="4">The sequence shown here is derived from an EMBL/GenBank/DDBJ whole genome shotgun (WGS) entry which is preliminary data.</text>
</comment>
<keyword evidence="1" id="KW-0677">Repeat</keyword>
<evidence type="ECO:0000256" key="2">
    <source>
        <dbReference type="SAM" id="MobiDB-lite"/>
    </source>
</evidence>
<dbReference type="Proteomes" id="UP001140206">
    <property type="component" value="Chromosome 1"/>
</dbReference>
<evidence type="ECO:0000259" key="3">
    <source>
        <dbReference type="SMART" id="SM00454"/>
    </source>
</evidence>
<evidence type="ECO:0000313" key="5">
    <source>
        <dbReference type="Proteomes" id="UP001140206"/>
    </source>
</evidence>
<evidence type="ECO:0000256" key="1">
    <source>
        <dbReference type="ARBA" id="ARBA00022737"/>
    </source>
</evidence>
<keyword evidence="5" id="KW-1185">Reference proteome</keyword>
<feature type="region of interest" description="Disordered" evidence="2">
    <location>
        <begin position="1"/>
        <end position="89"/>
    </location>
</feature>